<sequence>MSQNNTLQNPNFPKLIEVYQKALIFRYSEDRLQRYPQFQKIPRKTIDSLIQFFLDYLYPEYEERKRLDAAFQSLASFVHSPSKLWGILGNLASSIFQFGKHFPKALKAGISALQAYVTAHHFEEILLKATDEEAKFGDPLESEDGFQRILSRIPEKDADDFREDITSLFQIFTDQTLVEKIILIMKNVLERMKGKPQIYSEDDCQAIRLGIGILEEGKKLFESLRLEEMHLIIRAIDQIEKDFFIEAKRRV</sequence>
<dbReference type="RefSeq" id="WP_108974555.1">
    <property type="nucleotide sequence ID" value="NZ_BFBB01000003.1"/>
</dbReference>
<protein>
    <submittedName>
        <fullName evidence="1">Uncharacterized protein</fullName>
    </submittedName>
</protein>
<evidence type="ECO:0000313" key="1">
    <source>
        <dbReference type="EMBL" id="GBF49563.1"/>
    </source>
</evidence>
<name>A0A2P2DY72_9LEPT</name>
<dbReference type="EMBL" id="BFBB01000003">
    <property type="protein sequence ID" value="GBF49563.1"/>
    <property type="molecule type" value="Genomic_DNA"/>
</dbReference>
<dbReference type="OrthoDB" id="343624at2"/>
<reference evidence="1 2" key="1">
    <citation type="submission" date="2018-02" db="EMBL/GenBank/DDBJ databases">
        <title>Novel Leptospira species isolated from soil and water in Japan.</title>
        <authorList>
            <person name="Nakao R."/>
            <person name="Masuzawa T."/>
        </authorList>
    </citation>
    <scope>NUCLEOTIDE SEQUENCE [LARGE SCALE GENOMIC DNA]</scope>
    <source>
        <strain evidence="1 2">YH101</strain>
    </source>
</reference>
<keyword evidence="2" id="KW-1185">Reference proteome</keyword>
<dbReference type="AlphaFoldDB" id="A0A2P2DY72"/>
<accession>A0A2P2DY72</accession>
<evidence type="ECO:0000313" key="2">
    <source>
        <dbReference type="Proteomes" id="UP000245133"/>
    </source>
</evidence>
<gene>
    <name evidence="1" type="ORF">LPTSP4_10780</name>
</gene>
<comment type="caution">
    <text evidence="1">The sequence shown here is derived from an EMBL/GenBank/DDBJ whole genome shotgun (WGS) entry which is preliminary data.</text>
</comment>
<organism evidence="1 2">
    <name type="scientific">Leptospira ryugenii</name>
    <dbReference type="NCBI Taxonomy" id="1917863"/>
    <lineage>
        <taxon>Bacteria</taxon>
        <taxon>Pseudomonadati</taxon>
        <taxon>Spirochaetota</taxon>
        <taxon>Spirochaetia</taxon>
        <taxon>Leptospirales</taxon>
        <taxon>Leptospiraceae</taxon>
        <taxon>Leptospira</taxon>
    </lineage>
</organism>
<dbReference type="Proteomes" id="UP000245133">
    <property type="component" value="Unassembled WGS sequence"/>
</dbReference>
<proteinExistence type="predicted"/>